<organism evidence="19 20">
    <name type="scientific">Parvibacter caecicola</name>
    <dbReference type="NCBI Taxonomy" id="747645"/>
    <lineage>
        <taxon>Bacteria</taxon>
        <taxon>Bacillati</taxon>
        <taxon>Actinomycetota</taxon>
        <taxon>Coriobacteriia</taxon>
        <taxon>Coriobacteriales</taxon>
        <taxon>Coriobacteriaceae</taxon>
        <taxon>Parvibacter</taxon>
    </lineage>
</organism>
<evidence type="ECO:0000256" key="16">
    <source>
        <dbReference type="HAMAP-Rule" id="MF_01018"/>
    </source>
</evidence>
<evidence type="ECO:0000256" key="1">
    <source>
        <dbReference type="ARBA" id="ARBA00000915"/>
    </source>
</evidence>
<comment type="function">
    <text evidence="14 15">Required for the first step of histidine biosynthesis. May allow the feedback regulation of ATP phosphoribosyltransferase activity by histidine.</text>
</comment>
<keyword evidence="10 16" id="KW-0547">Nucleotide-binding</keyword>
<dbReference type="InterPro" id="IPR041715">
    <property type="entry name" value="HisRS-like_core"/>
</dbReference>
<comment type="domain">
    <text evidence="16">Lacks the C-terminal regulatory region which is replaced by HisZ.</text>
</comment>
<keyword evidence="12 16" id="KW-0368">Histidine biosynthesis</keyword>
<protein>
    <recommendedName>
        <fullName evidence="15 16">Multifunctional fusion protein</fullName>
    </recommendedName>
    <domain>
        <recommendedName>
            <fullName evidence="16">ATP phosphoribosyltransferase</fullName>
            <shortName evidence="16">ATP-PRT</shortName>
            <shortName evidence="16">ATP-PRTase</shortName>
            <ecNumber evidence="16">2.4.2.17</ecNumber>
        </recommendedName>
    </domain>
    <domain>
        <recommendedName>
            <fullName evidence="15">ATP phosphoribosyltransferase regulatory subunit</fullName>
        </recommendedName>
    </domain>
</protein>
<evidence type="ECO:0000256" key="11">
    <source>
        <dbReference type="ARBA" id="ARBA00022840"/>
    </source>
</evidence>
<comment type="function">
    <text evidence="13 16">Catalyzes the condensation of ATP and 5-phosphoribose 1-diphosphate to form N'-(5'-phosphoribosyl)-ATP (PR-ATP). Has a crucial role in the pathway because the rate of histidine biosynthesis seems to be controlled primarily by regulation of HisG enzymatic activity.</text>
</comment>
<sequence>MDLVTPLGFRDILPAEAREREAIAREVATLFDARGYRPIETPTLEVMDVLQMGARSVLSPFKFFDARGDLLAMRPDVTVQIARMVATRFSQVEGSLKLRYQQRVFREAVPEMLSAAREQTQVGLELIGQAGPAADAEVVRLFCEALALAGVRGYTLGLATVGVLQALLQRSGAPLQWQQQVRAAFHSSNFVELERLTNSQNPPQDVDSSGLAPVFAQAIRRLPSIRGGLEAIAELRELVAPLGCEADLDDFEATCRALEGLPGQPRLLVDFSLIGSPDYYTGILFSAYSPDLGSAVGGGGRYDSMMAAFGCPRPAAGFAFALEDAMAAASGASAAEGAAAPRRPLRVAVPKGALHKDAVAVLEAAGLNVEGLLNPGRALIVSNPGVDYIIVRPSDAPAFVALGAADCGICGKDSLLEANSDVVELEDLHFGACRFVVAMPAGAQEAADERYRRLGSIRVATKYPRITGAHFAKTGMQVEIVQLHGNIELAPLTGMAECIVDITATGATLRENNLEVTEEVLGSTARFFANPAALRTDERIGPLARALAGATAGVTFEAIAGQPQ</sequence>
<comment type="similarity">
    <text evidence="4 15">Belongs to the class-II aminoacyl-tRNA synthetase family. HisZ subfamily.</text>
</comment>
<feature type="domain" description="ATP phosphoribosyltransferase catalytic" evidence="17">
    <location>
        <begin position="392"/>
        <end position="548"/>
    </location>
</feature>
<comment type="catalytic activity">
    <reaction evidence="1 16">
        <text>1-(5-phospho-beta-D-ribosyl)-ATP + diphosphate = 5-phospho-alpha-D-ribose 1-diphosphate + ATP</text>
        <dbReference type="Rhea" id="RHEA:18473"/>
        <dbReference type="ChEBI" id="CHEBI:30616"/>
        <dbReference type="ChEBI" id="CHEBI:33019"/>
        <dbReference type="ChEBI" id="CHEBI:58017"/>
        <dbReference type="ChEBI" id="CHEBI:73183"/>
        <dbReference type="EC" id="2.4.2.17"/>
    </reaction>
</comment>
<dbReference type="AlphaFoldDB" id="A0A4T9T6N3"/>
<dbReference type="Pfam" id="PF01634">
    <property type="entry name" value="HisG"/>
    <property type="match status" value="1"/>
</dbReference>
<dbReference type="InterPro" id="IPR013820">
    <property type="entry name" value="ATP_PRibTrfase_cat"/>
</dbReference>
<dbReference type="InterPro" id="IPR045864">
    <property type="entry name" value="aa-tRNA-synth_II/BPL/LPL"/>
</dbReference>
<dbReference type="EMBL" id="SSTM01000006">
    <property type="protein sequence ID" value="TJW09801.1"/>
    <property type="molecule type" value="Genomic_DNA"/>
</dbReference>
<dbReference type="PANTHER" id="PTHR21403:SF8">
    <property type="entry name" value="ATP PHOSPHORIBOSYLTRANSFERASE"/>
    <property type="match status" value="1"/>
</dbReference>
<evidence type="ECO:0000256" key="14">
    <source>
        <dbReference type="ARBA" id="ARBA00025246"/>
    </source>
</evidence>
<evidence type="ECO:0000256" key="15">
    <source>
        <dbReference type="HAMAP-Rule" id="MF_00125"/>
    </source>
</evidence>
<evidence type="ECO:0000256" key="5">
    <source>
        <dbReference type="ARBA" id="ARBA00009489"/>
    </source>
</evidence>
<evidence type="ECO:0000256" key="13">
    <source>
        <dbReference type="ARBA" id="ARBA00024861"/>
    </source>
</evidence>
<evidence type="ECO:0000256" key="9">
    <source>
        <dbReference type="ARBA" id="ARBA00022679"/>
    </source>
</evidence>
<keyword evidence="7 16" id="KW-0028">Amino-acid biosynthesis</keyword>
<dbReference type="SUPFAM" id="SSF55681">
    <property type="entry name" value="Class II aaRS and biotin synthetases"/>
    <property type="match status" value="1"/>
</dbReference>
<keyword evidence="6 16" id="KW-0963">Cytoplasm</keyword>
<dbReference type="GO" id="GO:0005737">
    <property type="term" value="C:cytoplasm"/>
    <property type="evidence" value="ECO:0007669"/>
    <property type="project" value="UniProtKB-SubCell"/>
</dbReference>
<evidence type="ECO:0000256" key="6">
    <source>
        <dbReference type="ARBA" id="ARBA00022490"/>
    </source>
</evidence>
<dbReference type="HAMAP" id="MF_00125">
    <property type="entry name" value="HisZ"/>
    <property type="match status" value="1"/>
</dbReference>
<name>A0A4T9T6N3_9ACTN</name>
<dbReference type="PROSITE" id="PS01316">
    <property type="entry name" value="ATP_P_PHORIBOSYLTR"/>
    <property type="match status" value="1"/>
</dbReference>
<dbReference type="UniPathway" id="UPA00031">
    <property type="reaction ID" value="UER00006"/>
</dbReference>
<comment type="similarity">
    <text evidence="5 16">Belongs to the ATP phosphoribosyltransferase family. Short subfamily.</text>
</comment>
<evidence type="ECO:0000313" key="19">
    <source>
        <dbReference type="EMBL" id="TJW09801.1"/>
    </source>
</evidence>
<evidence type="ECO:0000256" key="4">
    <source>
        <dbReference type="ARBA" id="ARBA00005539"/>
    </source>
</evidence>
<dbReference type="Pfam" id="PF13393">
    <property type="entry name" value="tRNA-synt_His"/>
    <property type="match status" value="1"/>
</dbReference>
<evidence type="ECO:0000313" key="20">
    <source>
        <dbReference type="Proteomes" id="UP000309454"/>
    </source>
</evidence>
<dbReference type="EC" id="2.4.2.17" evidence="16"/>
<dbReference type="CDD" id="cd00773">
    <property type="entry name" value="HisRS-like_core"/>
    <property type="match status" value="1"/>
</dbReference>
<dbReference type="Gene3D" id="3.40.190.10">
    <property type="entry name" value="Periplasmic binding protein-like II"/>
    <property type="match status" value="2"/>
</dbReference>
<dbReference type="InterPro" id="IPR001348">
    <property type="entry name" value="ATP_PRibTrfase_HisG"/>
</dbReference>
<comment type="pathway">
    <text evidence="3 16">Amino-acid biosynthesis; L-histidine biosynthesis; L-histidine from 5-phospho-alpha-D-ribose 1-diphosphate: step 1/9.</text>
</comment>
<dbReference type="GO" id="GO:0003879">
    <property type="term" value="F:ATP phosphoribosyltransferase activity"/>
    <property type="evidence" value="ECO:0007669"/>
    <property type="project" value="UniProtKB-UniRule"/>
</dbReference>
<evidence type="ECO:0000259" key="17">
    <source>
        <dbReference type="Pfam" id="PF01634"/>
    </source>
</evidence>
<evidence type="ECO:0000256" key="8">
    <source>
        <dbReference type="ARBA" id="ARBA00022676"/>
    </source>
</evidence>
<accession>A0A4T9T6N3</accession>
<evidence type="ECO:0000259" key="18">
    <source>
        <dbReference type="Pfam" id="PF13393"/>
    </source>
</evidence>
<comment type="miscellaneous">
    <text evidence="15">This function is generally fulfilled by the C-terminal part of HisG, which is missing in some bacteria such as this one.</text>
</comment>
<dbReference type="Proteomes" id="UP000309454">
    <property type="component" value="Unassembled WGS sequence"/>
</dbReference>
<proteinExistence type="inferred from homology"/>
<dbReference type="FunFam" id="3.40.190.10:FF:000008">
    <property type="entry name" value="ATP phosphoribosyltransferase"/>
    <property type="match status" value="1"/>
</dbReference>
<dbReference type="InterPro" id="IPR004517">
    <property type="entry name" value="HisZ"/>
</dbReference>
<keyword evidence="9 16" id="KW-0808">Transferase</keyword>
<evidence type="ECO:0000256" key="2">
    <source>
        <dbReference type="ARBA" id="ARBA00004496"/>
    </source>
</evidence>
<feature type="domain" description="Class II Histidinyl-tRNA synthetase (HisRS)-like catalytic core" evidence="18">
    <location>
        <begin position="8"/>
        <end position="323"/>
    </location>
</feature>
<gene>
    <name evidence="15" type="primary">hisZ</name>
    <name evidence="16" type="synonym">hisG</name>
    <name evidence="19" type="ORF">E5982_08105</name>
</gene>
<dbReference type="HAMAP" id="MF_01018">
    <property type="entry name" value="HisG_Short"/>
    <property type="match status" value="1"/>
</dbReference>
<evidence type="ECO:0000256" key="3">
    <source>
        <dbReference type="ARBA" id="ARBA00004667"/>
    </source>
</evidence>
<dbReference type="OrthoDB" id="9801867at2"/>
<evidence type="ECO:0000256" key="12">
    <source>
        <dbReference type="ARBA" id="ARBA00023102"/>
    </source>
</evidence>
<dbReference type="SUPFAM" id="SSF53850">
    <property type="entry name" value="Periplasmic binding protein-like II"/>
    <property type="match status" value="1"/>
</dbReference>
<comment type="subcellular location">
    <subcellularLocation>
        <location evidence="2 16">Cytoplasm</location>
    </subcellularLocation>
</comment>
<comment type="subunit">
    <text evidence="16">Heteromultimer composed of HisG and HisZ subunits.</text>
</comment>
<dbReference type="PANTHER" id="PTHR21403">
    <property type="entry name" value="ATP PHOSPHORIBOSYLTRANSFERASE ATP-PRTASE"/>
    <property type="match status" value="1"/>
</dbReference>
<comment type="caution">
    <text evidence="19">The sequence shown here is derived from an EMBL/GenBank/DDBJ whole genome shotgun (WGS) entry which is preliminary data.</text>
</comment>
<dbReference type="RefSeq" id="WP_136846076.1">
    <property type="nucleotide sequence ID" value="NZ_CANPEU010000021.1"/>
</dbReference>
<dbReference type="InterPro" id="IPR018198">
    <property type="entry name" value="ATP_PRibTrfase_CS"/>
</dbReference>
<keyword evidence="20" id="KW-1185">Reference proteome</keyword>
<evidence type="ECO:0000256" key="7">
    <source>
        <dbReference type="ARBA" id="ARBA00022605"/>
    </source>
</evidence>
<dbReference type="GO" id="GO:0005524">
    <property type="term" value="F:ATP binding"/>
    <property type="evidence" value="ECO:0007669"/>
    <property type="project" value="UniProtKB-KW"/>
</dbReference>
<dbReference type="CDD" id="cd13595">
    <property type="entry name" value="PBP2_HisGs"/>
    <property type="match status" value="1"/>
</dbReference>
<dbReference type="Gene3D" id="3.30.930.10">
    <property type="entry name" value="Bira Bifunctional Protein, Domain 2"/>
    <property type="match status" value="1"/>
</dbReference>
<dbReference type="NCBIfam" id="TIGR00070">
    <property type="entry name" value="hisG"/>
    <property type="match status" value="1"/>
</dbReference>
<dbReference type="InterPro" id="IPR024893">
    <property type="entry name" value="ATP_PRibTrfase_HisG_short"/>
</dbReference>
<reference evidence="19 20" key="1">
    <citation type="submission" date="2019-04" db="EMBL/GenBank/DDBJ databases">
        <title>Microbes associate with the intestines of laboratory mice.</title>
        <authorList>
            <person name="Navarre W."/>
            <person name="Wong E."/>
            <person name="Huang K.C."/>
            <person name="Tropini C."/>
            <person name="Ng K."/>
            <person name="Yu B."/>
        </authorList>
    </citation>
    <scope>NUCLEOTIDE SEQUENCE [LARGE SCALE GENOMIC DNA]</scope>
    <source>
        <strain evidence="19 20">NM48_B13</strain>
    </source>
</reference>
<keyword evidence="8 16" id="KW-0328">Glycosyltransferase</keyword>
<evidence type="ECO:0000256" key="10">
    <source>
        <dbReference type="ARBA" id="ARBA00022741"/>
    </source>
</evidence>
<dbReference type="GO" id="GO:0000105">
    <property type="term" value="P:L-histidine biosynthetic process"/>
    <property type="evidence" value="ECO:0007669"/>
    <property type="project" value="UniProtKB-UniRule"/>
</dbReference>
<keyword evidence="11 16" id="KW-0067">ATP-binding</keyword>